<name>A0A1F2P8K0_9EURY</name>
<organism evidence="1 2">
    <name type="scientific">Candidatus Syntropharchaeum caldarium</name>
    <dbReference type="NCBI Taxonomy" id="1838285"/>
    <lineage>
        <taxon>Archaea</taxon>
        <taxon>Methanobacteriati</taxon>
        <taxon>Methanobacteriota</taxon>
        <taxon>Stenosarchaea group</taxon>
        <taxon>Methanomicrobia</taxon>
        <taxon>Methanosarcinales</taxon>
        <taxon>ANME-2 cluster</taxon>
        <taxon>Candidatus Syntropharchaeum</taxon>
    </lineage>
</organism>
<dbReference type="InterPro" id="IPR036465">
    <property type="entry name" value="vWFA_dom_sf"/>
</dbReference>
<comment type="caution">
    <text evidence="1">The sequence shown here is derived from an EMBL/GenBank/DDBJ whole genome shotgun (WGS) entry which is preliminary data.</text>
</comment>
<dbReference type="Proteomes" id="UP000186940">
    <property type="component" value="Unassembled WGS sequence"/>
</dbReference>
<accession>A0A1F2P8K0</accession>
<dbReference type="SUPFAM" id="SSF53300">
    <property type="entry name" value="vWA-like"/>
    <property type="match status" value="1"/>
</dbReference>
<protein>
    <recommendedName>
        <fullName evidence="3">VWFA domain-containing protein</fullName>
    </recommendedName>
</protein>
<evidence type="ECO:0000313" key="2">
    <source>
        <dbReference type="Proteomes" id="UP000186940"/>
    </source>
</evidence>
<keyword evidence="2" id="KW-1185">Reference proteome</keyword>
<dbReference type="STRING" id="1838285.SCAL_001476"/>
<proteinExistence type="predicted"/>
<evidence type="ECO:0008006" key="3">
    <source>
        <dbReference type="Google" id="ProtNLM"/>
    </source>
</evidence>
<dbReference type="AlphaFoldDB" id="A0A1F2P8K0"/>
<dbReference type="Gene3D" id="3.40.50.410">
    <property type="entry name" value="von Willebrand factor, type A domain"/>
    <property type="match status" value="1"/>
</dbReference>
<dbReference type="EMBL" id="LYOS01000004">
    <property type="protein sequence ID" value="OFV67558.1"/>
    <property type="molecule type" value="Genomic_DNA"/>
</dbReference>
<gene>
    <name evidence="1" type="ORF">SCAL_001476</name>
</gene>
<reference evidence="1" key="1">
    <citation type="submission" date="2016-05" db="EMBL/GenBank/DDBJ databases">
        <title>Microbial consortia oxidize butane by reversing methanogenesis.</title>
        <authorList>
            <person name="Laso-Perez R."/>
            <person name="Richter M."/>
            <person name="Wegener G."/>
            <person name="Musat F."/>
        </authorList>
    </citation>
    <scope>NUCLEOTIDE SEQUENCE [LARGE SCALE GENOMIC DNA]</scope>
    <source>
        <strain evidence="1">BOX2</strain>
    </source>
</reference>
<sequence length="317" mass="35745">MKNPNDPMIMQQLQNECRRIGSRMISASSYIVPKEVRMAYTPFNGGGTIAYGKTILEFASHGRSIDNVICRSKISVTKKFSAMVILDTSNSMTGWWRARRFNREMNEESSPQTAAKIATLAFLQGFDRRLDVGVLFFSHTAMGPFERRERVYREIVVPNGMGGSRMDLALERLIRRRWTKREGTKLLVVITDGVIESGLKTPGVPYLSETDIPGGTNRDQQVRADTLVQERTLKYFRQITADGVSTLYVPIFVDENMASWRSGAYSAREIVKELERIGIEVSPVYSSEKMVETLFMGLNRVAKKSGYQTSHGSLLMG</sequence>
<evidence type="ECO:0000313" key="1">
    <source>
        <dbReference type="EMBL" id="OFV67558.1"/>
    </source>
</evidence>